<proteinExistence type="predicted"/>
<sequence length="452" mass="53142">MDKLLEVREFDTITGNADFKSDEKYKYLDTAAFHDLVEFIHEFSGDEENADALDFMRISYKRNVGDVVTIKNYVGLIQMRNGYQVQVLPKISFDSVDDTGNKDTKRVFLKMLKSMKDFPSKVFNDASLKVDRMNLYEIFINMYLQEVRQLVKRGIKSAYVRQEDNLKFYKGKLLTSQHIKTNMTHKERFYAAYDEFHPNRPENKLVKATLLKLQQLTTSAENSKEIRQLLTAFGMVEPSTNHMKEFSQIKIDRNTKDYETLMQWSKVFLMNKSFTTFSGKNTSRALLFPMESVYESYVAQQIKKVLRPAGWEVSSQDKGYYLFTEPRRQFALRPDIVCKRGDRAVIMDTKWKSLISSERANYGISQSDMYQMYAYSKKYETSEIWLLYPLNDEMRGHSEIKFESGDGTTVRLHFVDVAHIEETLEELKNKLEVTEYENRRKSNRGHQRLCQL</sequence>
<dbReference type="Pfam" id="PF10117">
    <property type="entry name" value="McrBC"/>
    <property type="match status" value="1"/>
</dbReference>
<dbReference type="RefSeq" id="WP_130181583.1">
    <property type="nucleotide sequence ID" value="NZ_CP035945.1"/>
</dbReference>
<organism evidence="2 3">
    <name type="scientific">Blautia producta</name>
    <dbReference type="NCBI Taxonomy" id="33035"/>
    <lineage>
        <taxon>Bacteria</taxon>
        <taxon>Bacillati</taxon>
        <taxon>Bacillota</taxon>
        <taxon>Clostridia</taxon>
        <taxon>Lachnospirales</taxon>
        <taxon>Lachnospiraceae</taxon>
        <taxon>Blautia</taxon>
    </lineage>
</organism>
<dbReference type="InterPro" id="IPR019292">
    <property type="entry name" value="McrC"/>
</dbReference>
<evidence type="ECO:0008006" key="4">
    <source>
        <dbReference type="Google" id="ProtNLM"/>
    </source>
</evidence>
<accession>A0A4P6M2U4</accession>
<protein>
    <recommendedName>
        <fullName evidence="4">Restriction endonuclease</fullName>
    </recommendedName>
</protein>
<dbReference type="KEGG" id="bpro:PMF13cell1_03563"/>
<dbReference type="Proteomes" id="UP000289794">
    <property type="component" value="Chromosome"/>
</dbReference>
<dbReference type="AlphaFoldDB" id="A0A4P6M2U4"/>
<reference evidence="2 3" key="1">
    <citation type="submission" date="2019-01" db="EMBL/GenBank/DDBJ databases">
        <title>PMF-metabolizing Aryl O-demethylase.</title>
        <authorList>
            <person name="Kim M."/>
        </authorList>
    </citation>
    <scope>NUCLEOTIDE SEQUENCE [LARGE SCALE GENOMIC DNA]</scope>
    <source>
        <strain evidence="2 3">PMF1</strain>
    </source>
</reference>
<dbReference type="REBASE" id="301964">
    <property type="entry name" value="BprPMF1McrBCP"/>
</dbReference>
<name>A0A4P6M2U4_9FIRM</name>
<evidence type="ECO:0000256" key="1">
    <source>
        <dbReference type="SAM" id="Coils"/>
    </source>
</evidence>
<dbReference type="PANTHER" id="PTHR38733">
    <property type="entry name" value="PROTEIN MCRC"/>
    <property type="match status" value="1"/>
</dbReference>
<gene>
    <name evidence="2" type="ORF">PMF13cell1_03563</name>
</gene>
<keyword evidence="1" id="KW-0175">Coiled coil</keyword>
<evidence type="ECO:0000313" key="2">
    <source>
        <dbReference type="EMBL" id="QBE98000.1"/>
    </source>
</evidence>
<dbReference type="EMBL" id="CP035945">
    <property type="protein sequence ID" value="QBE98000.1"/>
    <property type="molecule type" value="Genomic_DNA"/>
</dbReference>
<dbReference type="PANTHER" id="PTHR38733:SF1">
    <property type="entry name" value="TYPE IV METHYL-DIRECTED RESTRICTION ENZYME ECOKMCRBC"/>
    <property type="match status" value="1"/>
</dbReference>
<feature type="coiled-coil region" evidence="1">
    <location>
        <begin position="417"/>
        <end position="444"/>
    </location>
</feature>
<evidence type="ECO:0000313" key="3">
    <source>
        <dbReference type="Proteomes" id="UP000289794"/>
    </source>
</evidence>